<name>A0A0J7KP61_LASNI</name>
<dbReference type="OrthoDB" id="6767816at2759"/>
<dbReference type="Pfam" id="PF24664">
    <property type="entry name" value="Monjiviricetes_fusion"/>
    <property type="match status" value="1"/>
</dbReference>
<protein>
    <recommendedName>
        <fullName evidence="3">BED-type domain-containing protein</fullName>
    </recommendedName>
</protein>
<evidence type="ECO:0000313" key="2">
    <source>
        <dbReference type="Proteomes" id="UP000036403"/>
    </source>
</evidence>
<reference evidence="1 2" key="1">
    <citation type="submission" date="2015-04" db="EMBL/GenBank/DDBJ databases">
        <title>Lasius niger genome sequencing.</title>
        <authorList>
            <person name="Konorov E.A."/>
            <person name="Nikitin M.A."/>
            <person name="Kirill M.V."/>
            <person name="Chang P."/>
        </authorList>
    </citation>
    <scope>NUCLEOTIDE SEQUENCE [LARGE SCALE GENOMIC DNA]</scope>
    <source>
        <tissue evidence="1">Whole</tissue>
    </source>
</reference>
<gene>
    <name evidence="1" type="ORF">RF55_8012</name>
</gene>
<dbReference type="AlphaFoldDB" id="A0A0J7KP61"/>
<evidence type="ECO:0000313" key="1">
    <source>
        <dbReference type="EMBL" id="KMQ92056.1"/>
    </source>
</evidence>
<organism evidence="1 2">
    <name type="scientific">Lasius niger</name>
    <name type="common">Black garden ant</name>
    <dbReference type="NCBI Taxonomy" id="67767"/>
    <lineage>
        <taxon>Eukaryota</taxon>
        <taxon>Metazoa</taxon>
        <taxon>Ecdysozoa</taxon>
        <taxon>Arthropoda</taxon>
        <taxon>Hexapoda</taxon>
        <taxon>Insecta</taxon>
        <taxon>Pterygota</taxon>
        <taxon>Neoptera</taxon>
        <taxon>Endopterygota</taxon>
        <taxon>Hymenoptera</taxon>
        <taxon>Apocrita</taxon>
        <taxon>Aculeata</taxon>
        <taxon>Formicoidea</taxon>
        <taxon>Formicidae</taxon>
        <taxon>Formicinae</taxon>
        <taxon>Lasius</taxon>
        <taxon>Lasius</taxon>
    </lineage>
</organism>
<dbReference type="Proteomes" id="UP000036403">
    <property type="component" value="Unassembled WGS sequence"/>
</dbReference>
<keyword evidence="2" id="KW-1185">Reference proteome</keyword>
<sequence>MLPRPTEFLVPPTIQPLTRSAWNYVSPASLATSGIYNNENIDRLQDHIMFSAGLGGKMVAYCMVCEKTLTNSSKSRLQTHRATCNREKHRLTASKSKDINGNMFDAIHIGTIASSSDPRTSKIIAIAVQNAEHVPVIVSDREISTVLSQGLSADVSSTFVLPCAKKHKTSKSQKRGLDPYFDYVSEKDKIRFDESVAKFVHGCNIPFDKVESKVFLDCMRTIRPGYKPLSAAAIAN</sequence>
<evidence type="ECO:0008006" key="3">
    <source>
        <dbReference type="Google" id="ProtNLM"/>
    </source>
</evidence>
<accession>A0A0J7KP61</accession>
<comment type="caution">
    <text evidence="1">The sequence shown here is derived from an EMBL/GenBank/DDBJ whole genome shotgun (WGS) entry which is preliminary data.</text>
</comment>
<dbReference type="PaxDb" id="67767-A0A0J7KP61"/>
<dbReference type="EMBL" id="LBMM01004823">
    <property type="protein sequence ID" value="KMQ92056.1"/>
    <property type="molecule type" value="Genomic_DNA"/>
</dbReference>
<proteinExistence type="predicted"/>